<feature type="domain" description="HTH lysR-type" evidence="5">
    <location>
        <begin position="4"/>
        <end position="61"/>
    </location>
</feature>
<evidence type="ECO:0000313" key="6">
    <source>
        <dbReference type="EMBL" id="XBY44424.1"/>
    </source>
</evidence>
<sequence>MTVLDIDLLRTFAAVADLANFTEAGDRLGATQSAISIRLKKLEDRLGRRLLDRTPRAVALTPFGEAFLPDARRILAAHDAAIARVVEDDRPRHLTLGVSEHAAGLRLPAVFSALRRALPGVRVSMTLGLSAPILAEFSAGKHDAVLIRRIGTGGEGRVVYRDDLAWIGGRDLDWRPGETVPLVSVARPCAVCSTADSVLSEAGIDHFDAFSSPGLAAVQAAVSAGLGIACLGRSAIPPDCRELDPEMGLPALPPSEIVMIARRGDRGTAAALDRVFEAFRSGAA</sequence>
<protein>
    <submittedName>
        <fullName evidence="6">LysR family transcriptional regulator</fullName>
    </submittedName>
</protein>
<name>A0AAU7XBI8_9HYPH</name>
<accession>A0AAU7XBI8</accession>
<gene>
    <name evidence="6" type="ORF">ABS361_20825</name>
</gene>
<dbReference type="EMBL" id="CP158568">
    <property type="protein sequence ID" value="XBY44424.1"/>
    <property type="molecule type" value="Genomic_DNA"/>
</dbReference>
<dbReference type="PRINTS" id="PR00039">
    <property type="entry name" value="HTHLYSR"/>
</dbReference>
<keyword evidence="2" id="KW-0805">Transcription regulation</keyword>
<reference evidence="6" key="1">
    <citation type="submission" date="2024-06" db="EMBL/GenBank/DDBJ databases">
        <title>Methylostella associata gen. nov., sp. nov., a novel Ancalomicrobiaceae-affiliated facultatively methylotrophic bacteria that feed on methanotrophs of the genus Methylococcus.</title>
        <authorList>
            <person name="Saltykova V."/>
            <person name="Danilova O.V."/>
            <person name="Oshkin I.Y."/>
            <person name="Belova S.E."/>
            <person name="Pimenov N.V."/>
            <person name="Dedysh S.N."/>
        </authorList>
    </citation>
    <scope>NUCLEOTIDE SEQUENCE</scope>
    <source>
        <strain evidence="6">S20</strain>
    </source>
</reference>
<evidence type="ECO:0000256" key="4">
    <source>
        <dbReference type="ARBA" id="ARBA00023163"/>
    </source>
</evidence>
<dbReference type="InterPro" id="IPR036390">
    <property type="entry name" value="WH_DNA-bd_sf"/>
</dbReference>
<comment type="similarity">
    <text evidence="1">Belongs to the LysR transcriptional regulatory family.</text>
</comment>
<dbReference type="RefSeq" id="WP_407049517.1">
    <property type="nucleotide sequence ID" value="NZ_CP158568.1"/>
</dbReference>
<dbReference type="InterPro" id="IPR000847">
    <property type="entry name" value="LysR_HTH_N"/>
</dbReference>
<evidence type="ECO:0000256" key="3">
    <source>
        <dbReference type="ARBA" id="ARBA00023125"/>
    </source>
</evidence>
<dbReference type="InterPro" id="IPR036388">
    <property type="entry name" value="WH-like_DNA-bd_sf"/>
</dbReference>
<dbReference type="Pfam" id="PF00126">
    <property type="entry name" value="HTH_1"/>
    <property type="match status" value="1"/>
</dbReference>
<keyword evidence="4" id="KW-0804">Transcription</keyword>
<proteinExistence type="inferred from homology"/>
<dbReference type="PANTHER" id="PTHR30579:SF7">
    <property type="entry name" value="HTH-TYPE TRANSCRIPTIONAL REGULATOR LRHA-RELATED"/>
    <property type="match status" value="1"/>
</dbReference>
<dbReference type="GO" id="GO:0003700">
    <property type="term" value="F:DNA-binding transcription factor activity"/>
    <property type="evidence" value="ECO:0007669"/>
    <property type="project" value="InterPro"/>
</dbReference>
<organism evidence="6">
    <name type="scientific">Methyloraptor flagellatus</name>
    <dbReference type="NCBI Taxonomy" id="3162530"/>
    <lineage>
        <taxon>Bacteria</taxon>
        <taxon>Pseudomonadati</taxon>
        <taxon>Pseudomonadota</taxon>
        <taxon>Alphaproteobacteria</taxon>
        <taxon>Hyphomicrobiales</taxon>
        <taxon>Ancalomicrobiaceae</taxon>
        <taxon>Methyloraptor</taxon>
    </lineage>
</organism>
<dbReference type="Pfam" id="PF03466">
    <property type="entry name" value="LysR_substrate"/>
    <property type="match status" value="1"/>
</dbReference>
<dbReference type="FunFam" id="1.10.10.10:FF:000001">
    <property type="entry name" value="LysR family transcriptional regulator"/>
    <property type="match status" value="1"/>
</dbReference>
<keyword evidence="3" id="KW-0238">DNA-binding</keyword>
<dbReference type="SUPFAM" id="SSF46785">
    <property type="entry name" value="Winged helix' DNA-binding domain"/>
    <property type="match status" value="1"/>
</dbReference>
<dbReference type="InterPro" id="IPR050176">
    <property type="entry name" value="LTTR"/>
</dbReference>
<dbReference type="KEGG" id="mflg:ABS361_20825"/>
<dbReference type="Gene3D" id="3.40.190.10">
    <property type="entry name" value="Periplasmic binding protein-like II"/>
    <property type="match status" value="2"/>
</dbReference>
<evidence type="ECO:0000256" key="1">
    <source>
        <dbReference type="ARBA" id="ARBA00009437"/>
    </source>
</evidence>
<dbReference type="PANTHER" id="PTHR30579">
    <property type="entry name" value="TRANSCRIPTIONAL REGULATOR"/>
    <property type="match status" value="1"/>
</dbReference>
<dbReference type="SUPFAM" id="SSF53850">
    <property type="entry name" value="Periplasmic binding protein-like II"/>
    <property type="match status" value="1"/>
</dbReference>
<dbReference type="PROSITE" id="PS50931">
    <property type="entry name" value="HTH_LYSR"/>
    <property type="match status" value="1"/>
</dbReference>
<evidence type="ECO:0000256" key="2">
    <source>
        <dbReference type="ARBA" id="ARBA00023015"/>
    </source>
</evidence>
<dbReference type="AlphaFoldDB" id="A0AAU7XBI8"/>
<dbReference type="GO" id="GO:0003677">
    <property type="term" value="F:DNA binding"/>
    <property type="evidence" value="ECO:0007669"/>
    <property type="project" value="UniProtKB-KW"/>
</dbReference>
<evidence type="ECO:0000259" key="5">
    <source>
        <dbReference type="PROSITE" id="PS50931"/>
    </source>
</evidence>
<dbReference type="InterPro" id="IPR005119">
    <property type="entry name" value="LysR_subst-bd"/>
</dbReference>
<dbReference type="Gene3D" id="1.10.10.10">
    <property type="entry name" value="Winged helix-like DNA-binding domain superfamily/Winged helix DNA-binding domain"/>
    <property type="match status" value="1"/>
</dbReference>